<keyword evidence="6" id="KW-1185">Reference proteome</keyword>
<keyword evidence="5" id="KW-0012">Acyltransferase</keyword>
<sequence length="360" mass="38627">MTYIGAEVIVSPLGETAEENWLALSDDQSGITLVEDVGYNQENIYLSKILSLSGQNRFHQLVVKALSEIQQQIDPQVFGSKKTLVILSSTKGALYSNVTDQFESCVSAIVQQFGLANQPVVISNACISGVLAINTAGNFIREKIYDNVIVVGCDIISDFVLYGFQCLFAISNQPCVPFDTTRNGITLGEGCGAVVVSASKEIFHKQPLQLLTGTSANDANHISGPSRTGEGLFRSVTKTLQMNKVDKGEIDFVSAHGTATVYNDEMEAIAFDRAELSHIPLNSFKGYFGHTLGAAGVIETAASMQMIRNATLLKSKGFAKPGTSKLINVIEKNEVKSLQTILKTASGFGGGNASLMIRNL</sequence>
<dbReference type="Gene3D" id="3.40.47.10">
    <property type="match status" value="2"/>
</dbReference>
<dbReference type="InterPro" id="IPR016039">
    <property type="entry name" value="Thiolase-like"/>
</dbReference>
<comment type="similarity">
    <text evidence="1 3">Belongs to the thiolase-like superfamily. Beta-ketoacyl-ACP synthases family.</text>
</comment>
<dbReference type="InterPro" id="IPR000794">
    <property type="entry name" value="Beta-ketoacyl_synthase"/>
</dbReference>
<name>A0ABX0UQ55_9BACT</name>
<accession>A0ABX0UQ55</accession>
<comment type="caution">
    <text evidence="5">The sequence shown here is derived from an EMBL/GenBank/DDBJ whole genome shotgun (WGS) entry which is preliminary data.</text>
</comment>
<dbReference type="EC" id="2.3.1.41" evidence="5"/>
<dbReference type="Proteomes" id="UP001179181">
    <property type="component" value="Unassembled WGS sequence"/>
</dbReference>
<reference evidence="5 6" key="1">
    <citation type="submission" date="2020-03" db="EMBL/GenBank/DDBJ databases">
        <title>Genomic Encyclopedia of Type Strains, Phase IV (KMG-IV): sequencing the most valuable type-strain genomes for metagenomic binning, comparative biology and taxonomic classification.</title>
        <authorList>
            <person name="Goeker M."/>
        </authorList>
    </citation>
    <scope>NUCLEOTIDE SEQUENCE [LARGE SCALE GENOMIC DNA]</scope>
    <source>
        <strain evidence="5 6">DSM 102865</strain>
    </source>
</reference>
<protein>
    <submittedName>
        <fullName evidence="5">3-oxoacyl-[acyl-carrier-protein] synthase-1</fullName>
        <ecNumber evidence="5">2.3.1.41</ecNumber>
    </submittedName>
</protein>
<evidence type="ECO:0000256" key="3">
    <source>
        <dbReference type="RuleBase" id="RU003694"/>
    </source>
</evidence>
<dbReference type="InterPro" id="IPR020841">
    <property type="entry name" value="PKS_Beta-ketoAc_synthase_dom"/>
</dbReference>
<dbReference type="PANTHER" id="PTHR11712:SF336">
    <property type="entry name" value="3-OXOACYL-[ACYL-CARRIER-PROTEIN] SYNTHASE, MITOCHONDRIAL"/>
    <property type="match status" value="1"/>
</dbReference>
<dbReference type="SUPFAM" id="SSF53901">
    <property type="entry name" value="Thiolase-like"/>
    <property type="match status" value="1"/>
</dbReference>
<dbReference type="EMBL" id="JAASQJ010000004">
    <property type="protein sequence ID" value="NIJ55128.1"/>
    <property type="molecule type" value="Genomic_DNA"/>
</dbReference>
<organism evidence="5 6">
    <name type="scientific">Dyadobacter arcticus</name>
    <dbReference type="NCBI Taxonomy" id="1078754"/>
    <lineage>
        <taxon>Bacteria</taxon>
        <taxon>Pseudomonadati</taxon>
        <taxon>Bacteroidota</taxon>
        <taxon>Cytophagia</taxon>
        <taxon>Cytophagales</taxon>
        <taxon>Spirosomataceae</taxon>
        <taxon>Dyadobacter</taxon>
    </lineage>
</organism>
<keyword evidence="2 3" id="KW-0808">Transferase</keyword>
<dbReference type="Pfam" id="PF00109">
    <property type="entry name" value="ketoacyl-synt"/>
    <property type="match status" value="1"/>
</dbReference>
<dbReference type="Pfam" id="PF02801">
    <property type="entry name" value="Ketoacyl-synt_C"/>
    <property type="match status" value="1"/>
</dbReference>
<dbReference type="GO" id="GO:0004315">
    <property type="term" value="F:3-oxoacyl-[acyl-carrier-protein] synthase activity"/>
    <property type="evidence" value="ECO:0007669"/>
    <property type="project" value="UniProtKB-EC"/>
</dbReference>
<evidence type="ECO:0000256" key="1">
    <source>
        <dbReference type="ARBA" id="ARBA00008467"/>
    </source>
</evidence>
<dbReference type="RefSeq" id="WP_167274442.1">
    <property type="nucleotide sequence ID" value="NZ_JAASQJ010000004.1"/>
</dbReference>
<proteinExistence type="inferred from homology"/>
<evidence type="ECO:0000313" key="6">
    <source>
        <dbReference type="Proteomes" id="UP001179181"/>
    </source>
</evidence>
<gene>
    <name evidence="5" type="ORF">FHS68_004315</name>
</gene>
<feature type="domain" description="Ketosynthase family 3 (KS3)" evidence="4">
    <location>
        <begin position="1"/>
        <end position="359"/>
    </location>
</feature>
<evidence type="ECO:0000256" key="2">
    <source>
        <dbReference type="ARBA" id="ARBA00022679"/>
    </source>
</evidence>
<evidence type="ECO:0000313" key="5">
    <source>
        <dbReference type="EMBL" id="NIJ55128.1"/>
    </source>
</evidence>
<evidence type="ECO:0000259" key="4">
    <source>
        <dbReference type="PROSITE" id="PS52004"/>
    </source>
</evidence>
<dbReference type="PROSITE" id="PS52004">
    <property type="entry name" value="KS3_2"/>
    <property type="match status" value="1"/>
</dbReference>
<dbReference type="InterPro" id="IPR014030">
    <property type="entry name" value="Ketoacyl_synth_N"/>
</dbReference>
<dbReference type="PANTHER" id="PTHR11712">
    <property type="entry name" value="POLYKETIDE SYNTHASE-RELATED"/>
    <property type="match status" value="1"/>
</dbReference>
<dbReference type="InterPro" id="IPR014031">
    <property type="entry name" value="Ketoacyl_synth_C"/>
</dbReference>